<dbReference type="EMBL" id="BGZK01002218">
    <property type="protein sequence ID" value="GBP91870.1"/>
    <property type="molecule type" value="Genomic_DNA"/>
</dbReference>
<evidence type="ECO:0000313" key="2">
    <source>
        <dbReference type="EMBL" id="GBP91870.1"/>
    </source>
</evidence>
<protein>
    <submittedName>
        <fullName evidence="2">Uncharacterized protein</fullName>
    </submittedName>
</protein>
<evidence type="ECO:0000256" key="1">
    <source>
        <dbReference type="SAM" id="MobiDB-lite"/>
    </source>
</evidence>
<feature type="region of interest" description="Disordered" evidence="1">
    <location>
        <begin position="50"/>
        <end position="70"/>
    </location>
</feature>
<name>A0A4C1ZV44_EUMVA</name>
<sequence>MINKKNTRWGPRRRRVEGGEMRRRERDGDRRAVARPARAVANKKALEYKNQYRGPRAQRMGRETSQSPRSRAYRFNVLPIQNQPQVPTLSGDGEPYGVEVALESMQLRCDFCVPETQMLEQRRQRVVWFDSKRYGD</sequence>
<feature type="region of interest" description="Disordered" evidence="1">
    <location>
        <begin position="1"/>
        <end position="38"/>
    </location>
</feature>
<accession>A0A4C1ZV44</accession>
<feature type="compositionally biased region" description="Basic residues" evidence="1">
    <location>
        <begin position="1"/>
        <end position="15"/>
    </location>
</feature>
<feature type="compositionally biased region" description="Basic and acidic residues" evidence="1">
    <location>
        <begin position="16"/>
        <end position="32"/>
    </location>
</feature>
<keyword evidence="3" id="KW-1185">Reference proteome</keyword>
<comment type="caution">
    <text evidence="2">The sequence shown here is derived from an EMBL/GenBank/DDBJ whole genome shotgun (WGS) entry which is preliminary data.</text>
</comment>
<gene>
    <name evidence="2" type="ORF">EVAR_59456_1</name>
</gene>
<reference evidence="2 3" key="1">
    <citation type="journal article" date="2019" name="Commun. Biol.">
        <title>The bagworm genome reveals a unique fibroin gene that provides high tensile strength.</title>
        <authorList>
            <person name="Kono N."/>
            <person name="Nakamura H."/>
            <person name="Ohtoshi R."/>
            <person name="Tomita M."/>
            <person name="Numata K."/>
            <person name="Arakawa K."/>
        </authorList>
    </citation>
    <scope>NUCLEOTIDE SEQUENCE [LARGE SCALE GENOMIC DNA]</scope>
</reference>
<dbReference type="Proteomes" id="UP000299102">
    <property type="component" value="Unassembled WGS sequence"/>
</dbReference>
<organism evidence="2 3">
    <name type="scientific">Eumeta variegata</name>
    <name type="common">Bagworm moth</name>
    <name type="synonym">Eumeta japonica</name>
    <dbReference type="NCBI Taxonomy" id="151549"/>
    <lineage>
        <taxon>Eukaryota</taxon>
        <taxon>Metazoa</taxon>
        <taxon>Ecdysozoa</taxon>
        <taxon>Arthropoda</taxon>
        <taxon>Hexapoda</taxon>
        <taxon>Insecta</taxon>
        <taxon>Pterygota</taxon>
        <taxon>Neoptera</taxon>
        <taxon>Endopterygota</taxon>
        <taxon>Lepidoptera</taxon>
        <taxon>Glossata</taxon>
        <taxon>Ditrysia</taxon>
        <taxon>Tineoidea</taxon>
        <taxon>Psychidae</taxon>
        <taxon>Oiketicinae</taxon>
        <taxon>Eumeta</taxon>
    </lineage>
</organism>
<evidence type="ECO:0000313" key="3">
    <source>
        <dbReference type="Proteomes" id="UP000299102"/>
    </source>
</evidence>
<proteinExistence type="predicted"/>
<dbReference type="AlphaFoldDB" id="A0A4C1ZV44"/>